<dbReference type="Gene3D" id="3.30.160.250">
    <property type="match status" value="1"/>
</dbReference>
<protein>
    <recommendedName>
        <fullName evidence="1">HicB-like antitoxin of toxin-antitoxin system domain-containing protein</fullName>
    </recommendedName>
</protein>
<evidence type="ECO:0000313" key="3">
    <source>
        <dbReference type="Proteomes" id="UP000662904"/>
    </source>
</evidence>
<dbReference type="Proteomes" id="UP000662904">
    <property type="component" value="Chromosome"/>
</dbReference>
<dbReference type="InterPro" id="IPR031807">
    <property type="entry name" value="HicB-like"/>
</dbReference>
<proteinExistence type="predicted"/>
<dbReference type="RefSeq" id="WP_206706507.1">
    <property type="nucleotide sequence ID" value="NZ_CP059066.1"/>
</dbReference>
<dbReference type="SUPFAM" id="SSF143100">
    <property type="entry name" value="TTHA1013/TTHA0281-like"/>
    <property type="match status" value="1"/>
</dbReference>
<evidence type="ECO:0000313" key="2">
    <source>
        <dbReference type="EMBL" id="QSQ09147.1"/>
    </source>
</evidence>
<accession>A0A8A0RNZ8</accession>
<reference evidence="2" key="1">
    <citation type="submission" date="2020-07" db="EMBL/GenBank/DDBJ databases">
        <title>Koleobacter methoxysyntrophicus gen. nov., sp. nov., a novel anaerobic bacterium isolated from deep subsurface oil field and proposal of Koleobacterales ord. nov. in the phylum Firmicutes.</title>
        <authorList>
            <person name="Sakamoto S."/>
            <person name="Tamaki H."/>
        </authorList>
    </citation>
    <scope>NUCLEOTIDE SEQUENCE</scope>
    <source>
        <strain evidence="2">NRmbB1</strain>
    </source>
</reference>
<evidence type="ECO:0000259" key="1">
    <source>
        <dbReference type="Pfam" id="PF15919"/>
    </source>
</evidence>
<feature type="domain" description="HicB-like antitoxin of toxin-antitoxin system" evidence="1">
    <location>
        <begin position="5"/>
        <end position="102"/>
    </location>
</feature>
<sequence>MKKVYPVILTPSKIGYVVYVPDLEINTQGTDIANAIEMARDAIGLWGITEEDMGRSIPEPSSKLPEHSPDEIVTLVDIDFGAYRKANDNRTIRKNLTIPSWLNTLAEKAGINFSQVLQEALKEKLGIHDRP</sequence>
<organism evidence="2 3">
    <name type="scientific">Koleobacter methoxysyntrophicus</name>
    <dbReference type="NCBI Taxonomy" id="2751313"/>
    <lineage>
        <taxon>Bacteria</taxon>
        <taxon>Bacillati</taxon>
        <taxon>Bacillota</taxon>
        <taxon>Clostridia</taxon>
        <taxon>Koleobacterales</taxon>
        <taxon>Koleobacteraceae</taxon>
        <taxon>Koleobacter</taxon>
    </lineage>
</organism>
<dbReference type="AlphaFoldDB" id="A0A8A0RNZ8"/>
<keyword evidence="3" id="KW-1185">Reference proteome</keyword>
<dbReference type="InterPro" id="IPR035069">
    <property type="entry name" value="TTHA1013/TTHA0281-like"/>
</dbReference>
<dbReference type="KEGG" id="kme:H0A61_01506"/>
<dbReference type="Pfam" id="PF15919">
    <property type="entry name" value="HicB_lk_antitox"/>
    <property type="match status" value="1"/>
</dbReference>
<gene>
    <name evidence="2" type="ORF">H0A61_01506</name>
</gene>
<name>A0A8A0RNZ8_9FIRM</name>
<dbReference type="EMBL" id="CP059066">
    <property type="protein sequence ID" value="QSQ09147.1"/>
    <property type="molecule type" value="Genomic_DNA"/>
</dbReference>